<dbReference type="Gene3D" id="1.10.238.10">
    <property type="entry name" value="EF-hand"/>
    <property type="match status" value="1"/>
</dbReference>
<accession>A0A1J4JEW5</accession>
<dbReference type="InterPro" id="IPR039865">
    <property type="entry name" value="PPP2R3C"/>
</dbReference>
<dbReference type="VEuPathDB" id="TrichDB:TRFO_09359"/>
<evidence type="ECO:0000313" key="5">
    <source>
        <dbReference type="Proteomes" id="UP000179807"/>
    </source>
</evidence>
<dbReference type="PANTHER" id="PTHR12085">
    <property type="entry name" value="SERINE/THREONINE-PROTEIN PHOSPHATASE 2A REGULATORY SUBUNIT B'' SUBUNIT GAMMA"/>
    <property type="match status" value="1"/>
</dbReference>
<comment type="subcellular location">
    <subcellularLocation>
        <location evidence="1">Cytoplasm</location>
    </subcellularLocation>
</comment>
<dbReference type="Proteomes" id="UP000179807">
    <property type="component" value="Unassembled WGS sequence"/>
</dbReference>
<dbReference type="InterPro" id="IPR011992">
    <property type="entry name" value="EF-hand-dom_pair"/>
</dbReference>
<evidence type="ECO:0000256" key="1">
    <source>
        <dbReference type="ARBA" id="ARBA00004496"/>
    </source>
</evidence>
<sequence length="429" mass="50421">MTVIGKITSVLDLLDDERDKGVKTEYKSLLQNSSVTKSIPPLLLKRRNNEKSISLLVNDWAKERSLNSLRNNFPTIEDIDNLRNSMSSTGTNTRFPRISRVSSRTMRYSDYCQLRNKWPEHFSCYLTSKLFLDLCRPGNHTILPDELFSHLTFQSNAIDYYIILRRIDRENSGSINKKQLSKFVNLVSKNYEFVDDIEDKFDNGRKYYIIFVVERFFSMLDPLGTNSISIDNLVSCNLFSELVKLEEYSPVKPNTFGESQCSLYIQQFLDMDGDNDGFLTQDDLLHMPDTRFTYSFVEQLFDTMIVSGKFDFYWFCRFKNAYTHLGKPWANLIFFDIIDIDKNNIINETEINYFYHDLSRDFEDYYEKDPPLFQDYENTILDLCSMTKSFMTKEEYIKSSESAKLTQLLIDLKPYVKFENNDNIPARGM</sequence>
<dbReference type="EMBL" id="MLAK01001104">
    <property type="protein sequence ID" value="OHS97648.1"/>
    <property type="molecule type" value="Genomic_DNA"/>
</dbReference>
<dbReference type="OrthoDB" id="10265007at2759"/>
<protein>
    <recommendedName>
        <fullName evidence="6">EF hand family protein</fullName>
    </recommendedName>
</protein>
<dbReference type="GO" id="GO:0030865">
    <property type="term" value="P:cortical cytoskeleton organization"/>
    <property type="evidence" value="ECO:0007669"/>
    <property type="project" value="TreeGrafter"/>
</dbReference>
<dbReference type="InterPro" id="IPR018247">
    <property type="entry name" value="EF_Hand_1_Ca_BS"/>
</dbReference>
<evidence type="ECO:0000256" key="2">
    <source>
        <dbReference type="ARBA" id="ARBA00022490"/>
    </source>
</evidence>
<name>A0A1J4JEW5_9EUKA</name>
<dbReference type="GO" id="GO:0005819">
    <property type="term" value="C:spindle"/>
    <property type="evidence" value="ECO:0007669"/>
    <property type="project" value="TreeGrafter"/>
</dbReference>
<dbReference type="PROSITE" id="PS00018">
    <property type="entry name" value="EF_HAND_1"/>
    <property type="match status" value="2"/>
</dbReference>
<dbReference type="SUPFAM" id="SSF47473">
    <property type="entry name" value="EF-hand"/>
    <property type="match status" value="2"/>
</dbReference>
<keyword evidence="2" id="KW-0963">Cytoplasm</keyword>
<evidence type="ECO:0000313" key="4">
    <source>
        <dbReference type="EMBL" id="OHS97648.1"/>
    </source>
</evidence>
<evidence type="ECO:0008006" key="6">
    <source>
        <dbReference type="Google" id="ProtNLM"/>
    </source>
</evidence>
<keyword evidence="5" id="KW-1185">Reference proteome</keyword>
<comment type="caution">
    <text evidence="4">The sequence shown here is derived from an EMBL/GenBank/DDBJ whole genome shotgun (WGS) entry which is preliminary data.</text>
</comment>
<dbReference type="PANTHER" id="PTHR12085:SF3">
    <property type="entry name" value="SERINE_THREONINE-PROTEIN PHOSPHATASE 2A REGULATORY SUBUNIT B'' SUBUNIT GAMMA"/>
    <property type="match status" value="1"/>
</dbReference>
<keyword evidence="3" id="KW-0106">Calcium</keyword>
<proteinExistence type="predicted"/>
<reference evidence="4" key="1">
    <citation type="submission" date="2016-10" db="EMBL/GenBank/DDBJ databases">
        <authorList>
            <person name="Benchimol M."/>
            <person name="Almeida L.G."/>
            <person name="Vasconcelos A.T."/>
            <person name="Perreira-Neves A."/>
            <person name="Rosa I.A."/>
            <person name="Tasca T."/>
            <person name="Bogo M.R."/>
            <person name="de Souza W."/>
        </authorList>
    </citation>
    <scope>NUCLEOTIDE SEQUENCE [LARGE SCALE GENOMIC DNA]</scope>
    <source>
        <strain evidence="4">K</strain>
    </source>
</reference>
<organism evidence="4 5">
    <name type="scientific">Tritrichomonas foetus</name>
    <dbReference type="NCBI Taxonomy" id="1144522"/>
    <lineage>
        <taxon>Eukaryota</taxon>
        <taxon>Metamonada</taxon>
        <taxon>Parabasalia</taxon>
        <taxon>Tritrichomonadida</taxon>
        <taxon>Tritrichomonadidae</taxon>
        <taxon>Tritrichomonas</taxon>
    </lineage>
</organism>
<gene>
    <name evidence="4" type="ORF">TRFO_09359</name>
</gene>
<dbReference type="GeneID" id="94829535"/>
<dbReference type="GO" id="GO:0005737">
    <property type="term" value="C:cytoplasm"/>
    <property type="evidence" value="ECO:0007669"/>
    <property type="project" value="UniProtKB-SubCell"/>
</dbReference>
<dbReference type="AlphaFoldDB" id="A0A1J4JEW5"/>
<dbReference type="GO" id="GO:0035303">
    <property type="term" value="P:regulation of dephosphorylation"/>
    <property type="evidence" value="ECO:0007669"/>
    <property type="project" value="InterPro"/>
</dbReference>
<dbReference type="RefSeq" id="XP_068350785.1">
    <property type="nucleotide sequence ID" value="XM_068494831.1"/>
</dbReference>
<evidence type="ECO:0000256" key="3">
    <source>
        <dbReference type="ARBA" id="ARBA00022837"/>
    </source>
</evidence>
<dbReference type="GO" id="GO:0000226">
    <property type="term" value="P:microtubule cytoskeleton organization"/>
    <property type="evidence" value="ECO:0007669"/>
    <property type="project" value="TreeGrafter"/>
</dbReference>